<sequence>MIMLMKHAKNISTSITNYPFNFLSSYLFLSLILGGGVVLHQLKSSIVPFVSALDYHGDIFCHSWKHHLKKINF</sequence>
<proteinExistence type="predicted"/>
<keyword evidence="1" id="KW-0472">Membrane</keyword>
<keyword evidence="3" id="KW-1185">Reference proteome</keyword>
<evidence type="ECO:0000256" key="1">
    <source>
        <dbReference type="SAM" id="Phobius"/>
    </source>
</evidence>
<name>A0ABX3A0J0_9GAMM</name>
<organism evidence="2 3">
    <name type="scientific">Piscirickettsia litoralis</name>
    <dbReference type="NCBI Taxonomy" id="1891921"/>
    <lineage>
        <taxon>Bacteria</taxon>
        <taxon>Pseudomonadati</taxon>
        <taxon>Pseudomonadota</taxon>
        <taxon>Gammaproteobacteria</taxon>
        <taxon>Thiotrichales</taxon>
        <taxon>Piscirickettsiaceae</taxon>
        <taxon>Piscirickettsia</taxon>
    </lineage>
</organism>
<feature type="transmembrane region" description="Helical" evidence="1">
    <location>
        <begin position="20"/>
        <end position="39"/>
    </location>
</feature>
<reference evidence="2 3" key="1">
    <citation type="submission" date="2016-08" db="EMBL/GenBank/DDBJ databases">
        <title>Draft genome sequence of Candidatus Piscirickettsia litoralis, from seawater.</title>
        <authorList>
            <person name="Wan X."/>
            <person name="Lee A.J."/>
            <person name="Hou S."/>
            <person name="Donachie S.P."/>
        </authorList>
    </citation>
    <scope>NUCLEOTIDE SEQUENCE [LARGE SCALE GENOMIC DNA]</scope>
    <source>
        <strain evidence="2 3">Y2</strain>
    </source>
</reference>
<comment type="caution">
    <text evidence="2">The sequence shown here is derived from an EMBL/GenBank/DDBJ whole genome shotgun (WGS) entry which is preliminary data.</text>
</comment>
<keyword evidence="1" id="KW-1133">Transmembrane helix</keyword>
<protein>
    <submittedName>
        <fullName evidence="2">Uncharacterized protein</fullName>
    </submittedName>
</protein>
<evidence type="ECO:0000313" key="2">
    <source>
        <dbReference type="EMBL" id="ODN41211.1"/>
    </source>
</evidence>
<dbReference type="EMBL" id="MDTU01000005">
    <property type="protein sequence ID" value="ODN41211.1"/>
    <property type="molecule type" value="Genomic_DNA"/>
</dbReference>
<accession>A0ABX3A0J0</accession>
<dbReference type="Proteomes" id="UP000094329">
    <property type="component" value="Unassembled WGS sequence"/>
</dbReference>
<gene>
    <name evidence="2" type="ORF">BGC07_17510</name>
</gene>
<keyword evidence="1" id="KW-0812">Transmembrane</keyword>
<evidence type="ECO:0000313" key="3">
    <source>
        <dbReference type="Proteomes" id="UP000094329"/>
    </source>
</evidence>